<keyword evidence="6" id="KW-0808">Transferase</keyword>
<evidence type="ECO:0000313" key="6">
    <source>
        <dbReference type="EMBL" id="ABJ83430.1"/>
    </source>
</evidence>
<organism evidence="6">
    <name type="scientific">Solibacter usitatus (strain Ellin6076)</name>
    <dbReference type="NCBI Taxonomy" id="234267"/>
    <lineage>
        <taxon>Bacteria</taxon>
        <taxon>Pseudomonadati</taxon>
        <taxon>Acidobacteriota</taxon>
        <taxon>Terriglobia</taxon>
        <taxon>Bryobacterales</taxon>
        <taxon>Solibacteraceae</taxon>
        <taxon>Candidatus Solibacter</taxon>
    </lineage>
</organism>
<accession>Q024Z6</accession>
<name>Q024Z6_SOLUE</name>
<feature type="transmembrane region" description="Helical" evidence="5">
    <location>
        <begin position="122"/>
        <end position="142"/>
    </location>
</feature>
<protein>
    <submittedName>
        <fullName evidence="6">Isoprenylcysteine carboxyl methyltransferase</fullName>
    </submittedName>
</protein>
<dbReference type="KEGG" id="sus:Acid_2441"/>
<dbReference type="HOGENOM" id="CLU_065200_1_1_0"/>
<dbReference type="GO" id="GO:0016020">
    <property type="term" value="C:membrane"/>
    <property type="evidence" value="ECO:0007669"/>
    <property type="project" value="UniProtKB-SubCell"/>
</dbReference>
<evidence type="ECO:0000256" key="3">
    <source>
        <dbReference type="ARBA" id="ARBA00022989"/>
    </source>
</evidence>
<reference evidence="6" key="1">
    <citation type="submission" date="2006-10" db="EMBL/GenBank/DDBJ databases">
        <title>Complete sequence of Solibacter usitatus Ellin6076.</title>
        <authorList>
            <consortium name="US DOE Joint Genome Institute"/>
            <person name="Copeland A."/>
            <person name="Lucas S."/>
            <person name="Lapidus A."/>
            <person name="Barry K."/>
            <person name="Detter J.C."/>
            <person name="Glavina del Rio T."/>
            <person name="Hammon N."/>
            <person name="Israni S."/>
            <person name="Dalin E."/>
            <person name="Tice H."/>
            <person name="Pitluck S."/>
            <person name="Thompson L.S."/>
            <person name="Brettin T."/>
            <person name="Bruce D."/>
            <person name="Han C."/>
            <person name="Tapia R."/>
            <person name="Gilna P."/>
            <person name="Schmutz J."/>
            <person name="Larimer F."/>
            <person name="Land M."/>
            <person name="Hauser L."/>
            <person name="Kyrpides N."/>
            <person name="Mikhailova N."/>
            <person name="Janssen P.H."/>
            <person name="Kuske C.R."/>
            <person name="Richardson P."/>
        </authorList>
    </citation>
    <scope>NUCLEOTIDE SEQUENCE</scope>
    <source>
        <strain evidence="6">Ellin6076</strain>
    </source>
</reference>
<dbReference type="GO" id="GO:0004671">
    <property type="term" value="F:protein C-terminal S-isoprenylcysteine carboxyl O-methyltransferase activity"/>
    <property type="evidence" value="ECO:0007669"/>
    <property type="project" value="InterPro"/>
</dbReference>
<evidence type="ECO:0000256" key="5">
    <source>
        <dbReference type="SAM" id="Phobius"/>
    </source>
</evidence>
<dbReference type="AlphaFoldDB" id="Q024Z6"/>
<gene>
    <name evidence="6" type="ordered locus">Acid_2441</name>
</gene>
<feature type="transmembrane region" description="Helical" evidence="5">
    <location>
        <begin position="46"/>
        <end position="63"/>
    </location>
</feature>
<keyword evidence="2 5" id="KW-0812">Transmembrane</keyword>
<sequence length="188" mass="21025">MSPTMILGLVVLAASWLAWFWPFAFRAPHNQRRPSITLATPTRAGLLLECTAICIALACRQSFIDPLPWWRFAGMLVFGVIAGLLSWSSVRHLGRQFRVNAGLYDDHELVTTGAYALVRHPIYASLLAILASTLFLFTPWQWAILSIALFLAGTEIRVAAEDGLLDSRFGARFAQYKGRVKAYIPFVR</sequence>
<keyword evidence="6" id="KW-0489">Methyltransferase</keyword>
<keyword evidence="4 5" id="KW-0472">Membrane</keyword>
<dbReference type="InterPro" id="IPR007269">
    <property type="entry name" value="ICMT_MeTrfase"/>
</dbReference>
<proteinExistence type="predicted"/>
<dbReference type="PANTHER" id="PTHR12714">
    <property type="entry name" value="PROTEIN-S ISOPRENYLCYSTEINE O-METHYLTRANSFERASE"/>
    <property type="match status" value="1"/>
</dbReference>
<dbReference type="EMBL" id="CP000473">
    <property type="protein sequence ID" value="ABJ83430.1"/>
    <property type="molecule type" value="Genomic_DNA"/>
</dbReference>
<evidence type="ECO:0000256" key="2">
    <source>
        <dbReference type="ARBA" id="ARBA00022692"/>
    </source>
</evidence>
<feature type="transmembrane region" description="Helical" evidence="5">
    <location>
        <begin position="69"/>
        <end position="88"/>
    </location>
</feature>
<dbReference type="GO" id="GO:0032259">
    <property type="term" value="P:methylation"/>
    <property type="evidence" value="ECO:0007669"/>
    <property type="project" value="UniProtKB-KW"/>
</dbReference>
<evidence type="ECO:0000256" key="4">
    <source>
        <dbReference type="ARBA" id="ARBA00023136"/>
    </source>
</evidence>
<evidence type="ECO:0000256" key="1">
    <source>
        <dbReference type="ARBA" id="ARBA00004141"/>
    </source>
</evidence>
<dbReference type="STRING" id="234267.Acid_2441"/>
<keyword evidence="3 5" id="KW-1133">Transmembrane helix</keyword>
<dbReference type="Pfam" id="PF04140">
    <property type="entry name" value="ICMT"/>
    <property type="match status" value="1"/>
</dbReference>
<comment type="subcellular location">
    <subcellularLocation>
        <location evidence="1">Membrane</location>
        <topology evidence="1">Multi-pass membrane protein</topology>
    </subcellularLocation>
</comment>
<feature type="transmembrane region" description="Helical" evidence="5">
    <location>
        <begin position="6"/>
        <end position="25"/>
    </location>
</feature>
<dbReference type="PANTHER" id="PTHR12714:SF9">
    <property type="entry name" value="PROTEIN-S-ISOPRENYLCYSTEINE O-METHYLTRANSFERASE"/>
    <property type="match status" value="1"/>
</dbReference>
<dbReference type="eggNOG" id="COG2020">
    <property type="taxonomic scope" value="Bacteria"/>
</dbReference>
<dbReference type="Gene3D" id="1.20.120.1630">
    <property type="match status" value="1"/>
</dbReference>
<dbReference type="InParanoid" id="Q024Z6"/>